<sequence>MSDNSRIEWTDATWSPTLGCTKVSPACDHCYAMKTVHRLSFNPNPKIEAAAEGLTAYRPGHGVMWTGAVRELPDRLTIPLKWRKPRRIFVDSQSDLFHDHVSDEFIARVFAVMAATPRHTYQVLTKRHARMRSLLSSEDFRERIFLASNLPHGDVLEDGWPLRNVWVGVSVEDQKWADIRIPALLDTPARVRFLSCEPLLGPLTLGRWFDTPPSCGCGVPPDGAHGPVGCSPGCMVPEPSGIDWVIVGGESGHGARPMHPNWARGIRDQCVTAGIPFHFKQWGEWGPAPWVVRVCDPAVGWRGTAEELAAAKADAEARGATHAYAEWAHEYGHDLYQPPHKPWSVERVDPIDDHQAPMRRWGKHAAGRELDGRTWDEFPATKP</sequence>
<dbReference type="KEGG" id="kphy:AOZ06_07720"/>
<evidence type="ECO:0000313" key="2">
    <source>
        <dbReference type="EMBL" id="ALG06831.1"/>
    </source>
</evidence>
<organism evidence="2 3">
    <name type="scientific">Kibdelosporangium phytohabitans</name>
    <dbReference type="NCBI Taxonomy" id="860235"/>
    <lineage>
        <taxon>Bacteria</taxon>
        <taxon>Bacillati</taxon>
        <taxon>Actinomycetota</taxon>
        <taxon>Actinomycetes</taxon>
        <taxon>Pseudonocardiales</taxon>
        <taxon>Pseudonocardiaceae</taxon>
        <taxon>Kibdelosporangium</taxon>
    </lineage>
</organism>
<dbReference type="RefSeq" id="WP_054288803.1">
    <property type="nucleotide sequence ID" value="NZ_CP012752.1"/>
</dbReference>
<evidence type="ECO:0000256" key="1">
    <source>
        <dbReference type="SAM" id="MobiDB-lite"/>
    </source>
</evidence>
<protein>
    <submittedName>
        <fullName evidence="2">Uncharacterized protein</fullName>
    </submittedName>
</protein>
<dbReference type="EMBL" id="CP012752">
    <property type="protein sequence ID" value="ALG06831.1"/>
    <property type="molecule type" value="Genomic_DNA"/>
</dbReference>
<feature type="region of interest" description="Disordered" evidence="1">
    <location>
        <begin position="363"/>
        <end position="383"/>
    </location>
</feature>
<evidence type="ECO:0000313" key="3">
    <source>
        <dbReference type="Proteomes" id="UP000063699"/>
    </source>
</evidence>
<dbReference type="OrthoDB" id="9787478at2"/>
<dbReference type="Pfam" id="PF07505">
    <property type="entry name" value="DUF5131"/>
    <property type="match status" value="1"/>
</dbReference>
<reference evidence="2 3" key="1">
    <citation type="submission" date="2015-07" db="EMBL/GenBank/DDBJ databases">
        <title>Genome sequencing of Kibdelosporangium phytohabitans.</title>
        <authorList>
            <person name="Qin S."/>
            <person name="Xing K."/>
        </authorList>
    </citation>
    <scope>NUCLEOTIDE SEQUENCE [LARGE SCALE GENOMIC DNA]</scope>
    <source>
        <strain evidence="2 3">KLBMP1111</strain>
    </source>
</reference>
<dbReference type="InterPro" id="IPR011101">
    <property type="entry name" value="DUF5131"/>
</dbReference>
<dbReference type="AlphaFoldDB" id="A0A0N7F2U8"/>
<name>A0A0N7F2U8_9PSEU</name>
<gene>
    <name evidence="2" type="ORF">AOZ06_07720</name>
</gene>
<proteinExistence type="predicted"/>
<feature type="compositionally biased region" description="Basic and acidic residues" evidence="1">
    <location>
        <begin position="366"/>
        <end position="376"/>
    </location>
</feature>
<dbReference type="STRING" id="860235.AOZ06_07720"/>
<accession>A0A0N7F2U8</accession>
<dbReference type="Proteomes" id="UP000063699">
    <property type="component" value="Chromosome"/>
</dbReference>
<keyword evidence="3" id="KW-1185">Reference proteome</keyword>